<accession>A0A1I3ITV7</accession>
<evidence type="ECO:0000313" key="8">
    <source>
        <dbReference type="Proteomes" id="UP000199377"/>
    </source>
</evidence>
<keyword evidence="5" id="KW-0732">Signal</keyword>
<feature type="domain" description="Glycine zipper 2TM" evidence="6">
    <location>
        <begin position="35"/>
        <end position="72"/>
    </location>
</feature>
<dbReference type="InterPro" id="IPR008816">
    <property type="entry name" value="Gly_zipper_2TM_dom"/>
</dbReference>
<dbReference type="EMBL" id="FOQH01000007">
    <property type="protein sequence ID" value="SFI51384.1"/>
    <property type="molecule type" value="Genomic_DNA"/>
</dbReference>
<feature type="signal peptide" evidence="5">
    <location>
        <begin position="1"/>
        <end position="21"/>
    </location>
</feature>
<evidence type="ECO:0000256" key="5">
    <source>
        <dbReference type="SAM" id="SignalP"/>
    </source>
</evidence>
<evidence type="ECO:0000256" key="3">
    <source>
        <dbReference type="ARBA" id="ARBA00015281"/>
    </source>
</evidence>
<feature type="chain" id="PRO_5011583775" description="17 kDa surface antigen" evidence="5">
    <location>
        <begin position="22"/>
        <end position="77"/>
    </location>
</feature>
<reference evidence="7 8" key="1">
    <citation type="submission" date="2016-10" db="EMBL/GenBank/DDBJ databases">
        <authorList>
            <person name="de Groot N.N."/>
        </authorList>
    </citation>
    <scope>NUCLEOTIDE SEQUENCE [LARGE SCALE GENOMIC DNA]</scope>
    <source>
        <strain evidence="7 8">CGMCC 1.11030</strain>
    </source>
</reference>
<dbReference type="PROSITE" id="PS51257">
    <property type="entry name" value="PROKAR_LIPOPROTEIN"/>
    <property type="match status" value="1"/>
</dbReference>
<proteinExistence type="inferred from homology"/>
<evidence type="ECO:0000256" key="2">
    <source>
        <dbReference type="ARBA" id="ARBA00008681"/>
    </source>
</evidence>
<organism evidence="7 8">
    <name type="scientific">Albimonas pacifica</name>
    <dbReference type="NCBI Taxonomy" id="1114924"/>
    <lineage>
        <taxon>Bacteria</taxon>
        <taxon>Pseudomonadati</taxon>
        <taxon>Pseudomonadota</taxon>
        <taxon>Alphaproteobacteria</taxon>
        <taxon>Rhodobacterales</taxon>
        <taxon>Paracoccaceae</taxon>
        <taxon>Albimonas</taxon>
    </lineage>
</organism>
<evidence type="ECO:0000313" key="7">
    <source>
        <dbReference type="EMBL" id="SFI51384.1"/>
    </source>
</evidence>
<dbReference type="GO" id="GO:0009279">
    <property type="term" value="C:cell outer membrane"/>
    <property type="evidence" value="ECO:0007669"/>
    <property type="project" value="UniProtKB-SubCell"/>
</dbReference>
<gene>
    <name evidence="7" type="ORF">SAMN05216258_107220</name>
</gene>
<keyword evidence="4" id="KW-0449">Lipoprotein</keyword>
<keyword evidence="8" id="KW-1185">Reference proteome</keyword>
<dbReference type="RefSeq" id="WP_092861268.1">
    <property type="nucleotide sequence ID" value="NZ_FOQH01000007.1"/>
</dbReference>
<dbReference type="Proteomes" id="UP000199377">
    <property type="component" value="Unassembled WGS sequence"/>
</dbReference>
<sequence length="77" mass="7228">MTRHATPARLAALALALAALAGCSNVPLDKQTQGQILGGVTGAAVGSLFGGGTGRIVATGAGAVIGTIAGGELAKGM</sequence>
<evidence type="ECO:0000256" key="1">
    <source>
        <dbReference type="ARBA" id="ARBA00004459"/>
    </source>
</evidence>
<evidence type="ECO:0000259" key="6">
    <source>
        <dbReference type="Pfam" id="PF05433"/>
    </source>
</evidence>
<comment type="similarity">
    <text evidence="2">Belongs to the rickettsiale 17 kDa surface antigen family.</text>
</comment>
<name>A0A1I3ITV7_9RHOB</name>
<evidence type="ECO:0000256" key="4">
    <source>
        <dbReference type="ARBA" id="ARBA00023288"/>
    </source>
</evidence>
<protein>
    <recommendedName>
        <fullName evidence="3">17 kDa surface antigen</fullName>
    </recommendedName>
</protein>
<dbReference type="Pfam" id="PF05433">
    <property type="entry name" value="Rick_17kDa_Anti"/>
    <property type="match status" value="1"/>
</dbReference>
<dbReference type="STRING" id="1114924.SAMN05216258_107220"/>
<dbReference type="AlphaFoldDB" id="A0A1I3ITV7"/>
<comment type="subcellular location">
    <subcellularLocation>
        <location evidence="1">Cell outer membrane</location>
        <topology evidence="1">Lipid-anchor</topology>
    </subcellularLocation>
</comment>